<evidence type="ECO:0000259" key="14">
    <source>
        <dbReference type="Pfam" id="PF01113"/>
    </source>
</evidence>
<dbReference type="GO" id="GO:0005829">
    <property type="term" value="C:cytosol"/>
    <property type="evidence" value="ECO:0007669"/>
    <property type="project" value="TreeGrafter"/>
</dbReference>
<comment type="similarity">
    <text evidence="1 13">Belongs to the DapB family.</text>
</comment>
<feature type="binding site" evidence="13">
    <location>
        <position position="156"/>
    </location>
    <ligand>
        <name>(S)-2,3,4,5-tetrahydrodipicolinate</name>
        <dbReference type="ChEBI" id="CHEBI:16845"/>
    </ligand>
</feature>
<dbReference type="STRING" id="57664.SAMN05661003_10359"/>
<evidence type="ECO:0000256" key="6">
    <source>
        <dbReference type="ARBA" id="ARBA00023002"/>
    </source>
</evidence>
<dbReference type="CDD" id="cd02274">
    <property type="entry name" value="DHDPR_N"/>
    <property type="match status" value="1"/>
</dbReference>
<dbReference type="PANTHER" id="PTHR20836">
    <property type="entry name" value="DIHYDRODIPICOLINATE REDUCTASE"/>
    <property type="match status" value="1"/>
</dbReference>
<dbReference type="Proteomes" id="UP000243205">
    <property type="component" value="Unassembled WGS sequence"/>
</dbReference>
<dbReference type="PROSITE" id="PS01298">
    <property type="entry name" value="DAPB"/>
    <property type="match status" value="1"/>
</dbReference>
<comment type="catalytic activity">
    <reaction evidence="12 13">
        <text>(S)-2,3,4,5-tetrahydrodipicolinate + NAD(+) + H2O = (2S,4S)-4-hydroxy-2,3,4,5-tetrahydrodipicolinate + NADH + H(+)</text>
        <dbReference type="Rhea" id="RHEA:35323"/>
        <dbReference type="ChEBI" id="CHEBI:15377"/>
        <dbReference type="ChEBI" id="CHEBI:15378"/>
        <dbReference type="ChEBI" id="CHEBI:16845"/>
        <dbReference type="ChEBI" id="CHEBI:57540"/>
        <dbReference type="ChEBI" id="CHEBI:57945"/>
        <dbReference type="ChEBI" id="CHEBI:67139"/>
        <dbReference type="EC" id="1.17.1.8"/>
    </reaction>
</comment>
<keyword evidence="3 13" id="KW-0028">Amino-acid biosynthesis</keyword>
<dbReference type="OrthoDB" id="9790352at2"/>
<dbReference type="InterPro" id="IPR022664">
    <property type="entry name" value="DapB_N_CS"/>
</dbReference>
<dbReference type="PANTHER" id="PTHR20836:SF0">
    <property type="entry name" value="4-HYDROXY-TETRAHYDRODIPICOLINATE REDUCTASE 1, CHLOROPLASTIC-RELATED"/>
    <property type="match status" value="1"/>
</dbReference>
<dbReference type="EC" id="1.17.1.8" evidence="10 13"/>
<feature type="binding site" evidence="13">
    <location>
        <begin position="8"/>
        <end position="13"/>
    </location>
    <ligand>
        <name>NAD(+)</name>
        <dbReference type="ChEBI" id="CHEBI:57540"/>
    </ligand>
</feature>
<evidence type="ECO:0000256" key="10">
    <source>
        <dbReference type="ARBA" id="ARBA00038983"/>
    </source>
</evidence>
<feature type="binding site" evidence="13">
    <location>
        <begin position="122"/>
        <end position="125"/>
    </location>
    <ligand>
        <name>NAD(+)</name>
        <dbReference type="ChEBI" id="CHEBI:57540"/>
    </ligand>
</feature>
<comment type="subunit">
    <text evidence="13">Homotetramer.</text>
</comment>
<dbReference type="Pfam" id="PF05173">
    <property type="entry name" value="DapB_C"/>
    <property type="match status" value="1"/>
</dbReference>
<evidence type="ECO:0000313" key="16">
    <source>
        <dbReference type="EMBL" id="SDE04192.1"/>
    </source>
</evidence>
<gene>
    <name evidence="13" type="primary">dapB</name>
    <name evidence="16" type="ORF">SAMN05661003_10359</name>
</gene>
<evidence type="ECO:0000256" key="3">
    <source>
        <dbReference type="ARBA" id="ARBA00022605"/>
    </source>
</evidence>
<feature type="binding site" evidence="13">
    <location>
        <position position="34"/>
    </location>
    <ligand>
        <name>NAD(+)</name>
        <dbReference type="ChEBI" id="CHEBI:57540"/>
    </ligand>
</feature>
<dbReference type="NCBIfam" id="TIGR00036">
    <property type="entry name" value="dapB"/>
    <property type="match status" value="1"/>
</dbReference>
<evidence type="ECO:0000256" key="1">
    <source>
        <dbReference type="ARBA" id="ARBA00006642"/>
    </source>
</evidence>
<feature type="active site" description="Proton donor" evidence="13">
    <location>
        <position position="159"/>
    </location>
</feature>
<keyword evidence="7 13" id="KW-0520">NAD</keyword>
<dbReference type="FunFam" id="3.30.360.10:FF:000004">
    <property type="entry name" value="4-hydroxy-tetrahydrodipicolinate reductase"/>
    <property type="match status" value="1"/>
</dbReference>
<dbReference type="Gene3D" id="3.40.50.720">
    <property type="entry name" value="NAD(P)-binding Rossmann-like Domain"/>
    <property type="match status" value="1"/>
</dbReference>
<keyword evidence="5 13" id="KW-0220">Diaminopimelate biosynthesis</keyword>
<keyword evidence="8 13" id="KW-0457">Lysine biosynthesis</keyword>
<comment type="function">
    <text evidence="13">Catalyzes the conversion of 4-hydroxy-tetrahydrodipicolinate (HTPA) to tetrahydrodipicolinate.</text>
</comment>
<comment type="subcellular location">
    <subcellularLocation>
        <location evidence="13">Cytoplasm</location>
    </subcellularLocation>
</comment>
<dbReference type="Pfam" id="PF01113">
    <property type="entry name" value="DapB_N"/>
    <property type="match status" value="1"/>
</dbReference>
<dbReference type="InterPro" id="IPR023940">
    <property type="entry name" value="DHDPR_bac"/>
</dbReference>
<evidence type="ECO:0000256" key="4">
    <source>
        <dbReference type="ARBA" id="ARBA00022857"/>
    </source>
</evidence>
<feature type="domain" description="Dihydrodipicolinate reductase N-terminal" evidence="14">
    <location>
        <begin position="3"/>
        <end position="125"/>
    </location>
</feature>
<accession>A0A1G6ZNX0</accession>
<evidence type="ECO:0000256" key="11">
    <source>
        <dbReference type="ARBA" id="ARBA00049080"/>
    </source>
</evidence>
<feature type="active site" description="Proton donor/acceptor" evidence="13">
    <location>
        <position position="155"/>
    </location>
</feature>
<feature type="domain" description="Dihydrodipicolinate reductase C-terminal" evidence="15">
    <location>
        <begin position="128"/>
        <end position="264"/>
    </location>
</feature>
<feature type="binding site" evidence="13">
    <location>
        <position position="35"/>
    </location>
    <ligand>
        <name>NADP(+)</name>
        <dbReference type="ChEBI" id="CHEBI:58349"/>
    </ligand>
</feature>
<dbReference type="Gene3D" id="3.30.360.10">
    <property type="entry name" value="Dihydrodipicolinate Reductase, domain 2"/>
    <property type="match status" value="1"/>
</dbReference>
<proteinExistence type="inferred from homology"/>
<dbReference type="GO" id="GO:0051287">
    <property type="term" value="F:NAD binding"/>
    <property type="evidence" value="ECO:0007669"/>
    <property type="project" value="UniProtKB-UniRule"/>
</dbReference>
<organism evidence="16 17">
    <name type="scientific">Desulfuromonas thiophila</name>
    <dbReference type="NCBI Taxonomy" id="57664"/>
    <lineage>
        <taxon>Bacteria</taxon>
        <taxon>Pseudomonadati</taxon>
        <taxon>Thermodesulfobacteriota</taxon>
        <taxon>Desulfuromonadia</taxon>
        <taxon>Desulfuromonadales</taxon>
        <taxon>Desulfuromonadaceae</taxon>
        <taxon>Desulfuromonas</taxon>
    </lineage>
</organism>
<dbReference type="InterPro" id="IPR000846">
    <property type="entry name" value="DapB_N"/>
</dbReference>
<feature type="binding site" evidence="13">
    <location>
        <begin position="165"/>
        <end position="166"/>
    </location>
    <ligand>
        <name>(S)-2,3,4,5-tetrahydrodipicolinate</name>
        <dbReference type="ChEBI" id="CHEBI:16845"/>
    </ligand>
</feature>
<comment type="catalytic activity">
    <reaction evidence="11 13">
        <text>(S)-2,3,4,5-tetrahydrodipicolinate + NADP(+) + H2O = (2S,4S)-4-hydroxy-2,3,4,5-tetrahydrodipicolinate + NADPH + H(+)</text>
        <dbReference type="Rhea" id="RHEA:35331"/>
        <dbReference type="ChEBI" id="CHEBI:15377"/>
        <dbReference type="ChEBI" id="CHEBI:15378"/>
        <dbReference type="ChEBI" id="CHEBI:16845"/>
        <dbReference type="ChEBI" id="CHEBI:57783"/>
        <dbReference type="ChEBI" id="CHEBI:58349"/>
        <dbReference type="ChEBI" id="CHEBI:67139"/>
        <dbReference type="EC" id="1.17.1.8"/>
    </reaction>
</comment>
<dbReference type="AlphaFoldDB" id="A0A1G6ZNX0"/>
<dbReference type="InterPro" id="IPR022663">
    <property type="entry name" value="DapB_C"/>
</dbReference>
<evidence type="ECO:0000256" key="2">
    <source>
        <dbReference type="ARBA" id="ARBA00022490"/>
    </source>
</evidence>
<evidence type="ECO:0000313" key="17">
    <source>
        <dbReference type="Proteomes" id="UP000243205"/>
    </source>
</evidence>
<protein>
    <recommendedName>
        <fullName evidence="10 13">4-hydroxy-tetrahydrodipicolinate reductase</fullName>
        <shortName evidence="13">HTPA reductase</shortName>
        <ecNumber evidence="10 13">1.17.1.8</ecNumber>
    </recommendedName>
</protein>
<evidence type="ECO:0000256" key="8">
    <source>
        <dbReference type="ARBA" id="ARBA00023154"/>
    </source>
</evidence>
<evidence type="ECO:0000256" key="13">
    <source>
        <dbReference type="HAMAP-Rule" id="MF_00102"/>
    </source>
</evidence>
<dbReference type="GO" id="GO:0050661">
    <property type="term" value="F:NADP binding"/>
    <property type="evidence" value="ECO:0007669"/>
    <property type="project" value="UniProtKB-UniRule"/>
</dbReference>
<reference evidence="17" key="1">
    <citation type="submission" date="2016-10" db="EMBL/GenBank/DDBJ databases">
        <authorList>
            <person name="Varghese N."/>
            <person name="Submissions S."/>
        </authorList>
    </citation>
    <scope>NUCLEOTIDE SEQUENCE [LARGE SCALE GENOMIC DNA]</scope>
    <source>
        <strain evidence="17">DSM 8987</strain>
    </source>
</reference>
<comment type="pathway">
    <text evidence="9 13">Amino-acid biosynthesis; L-lysine biosynthesis via DAP pathway; (S)-tetrahydrodipicolinate from L-aspartate: step 4/4.</text>
</comment>
<evidence type="ECO:0000256" key="7">
    <source>
        <dbReference type="ARBA" id="ARBA00023027"/>
    </source>
</evidence>
<dbReference type="EMBL" id="FNAQ01000003">
    <property type="protein sequence ID" value="SDE04192.1"/>
    <property type="molecule type" value="Genomic_DNA"/>
</dbReference>
<evidence type="ECO:0000259" key="15">
    <source>
        <dbReference type="Pfam" id="PF05173"/>
    </source>
</evidence>
<evidence type="ECO:0000256" key="12">
    <source>
        <dbReference type="ARBA" id="ARBA00049396"/>
    </source>
</evidence>
<sequence length="267" mass="28454">MLSIAVTGAAGRMGGRLIAAVQESTGLRLGAAIERPGHPALGQDAGTLAGCGPLHIPLTDDLAAALRHCDILIDFTFPAVTLENARVCAAAGKKMVIGSTGFSPAQRDELATIMRDSALVLAPNMSVGVNACFKLLKEAAAILGNGFDVEIVELHHNKKKDAPSGTAVRMGEVVAEALGRDYNQVANYHREGLCGERSHEEIGMQTVRGGDIVGEHTVYFIGMGERIEISHRAMSRDMFARGAARACLWLSDKERGFYDMQDVLGLR</sequence>
<feature type="binding site" evidence="13">
    <location>
        <begin position="98"/>
        <end position="100"/>
    </location>
    <ligand>
        <name>NAD(+)</name>
        <dbReference type="ChEBI" id="CHEBI:57540"/>
    </ligand>
</feature>
<dbReference type="SUPFAM" id="SSF55347">
    <property type="entry name" value="Glyceraldehyde-3-phosphate dehydrogenase-like, C-terminal domain"/>
    <property type="match status" value="1"/>
</dbReference>
<dbReference type="UniPathway" id="UPA00034">
    <property type="reaction ID" value="UER00018"/>
</dbReference>
<evidence type="ECO:0000256" key="5">
    <source>
        <dbReference type="ARBA" id="ARBA00022915"/>
    </source>
</evidence>
<dbReference type="GO" id="GO:0019877">
    <property type="term" value="P:diaminopimelate biosynthetic process"/>
    <property type="evidence" value="ECO:0007669"/>
    <property type="project" value="UniProtKB-UniRule"/>
</dbReference>
<dbReference type="GO" id="GO:0009089">
    <property type="term" value="P:lysine biosynthetic process via diaminopimelate"/>
    <property type="evidence" value="ECO:0007669"/>
    <property type="project" value="UniProtKB-UniRule"/>
</dbReference>
<keyword evidence="6 13" id="KW-0560">Oxidoreductase</keyword>
<dbReference type="SUPFAM" id="SSF51735">
    <property type="entry name" value="NAD(P)-binding Rossmann-fold domains"/>
    <property type="match status" value="1"/>
</dbReference>
<dbReference type="HAMAP" id="MF_00102">
    <property type="entry name" value="DapB"/>
    <property type="match status" value="1"/>
</dbReference>
<dbReference type="RefSeq" id="WP_092076591.1">
    <property type="nucleotide sequence ID" value="NZ_FNAQ01000003.1"/>
</dbReference>
<dbReference type="InterPro" id="IPR036291">
    <property type="entry name" value="NAD(P)-bd_dom_sf"/>
</dbReference>
<dbReference type="GO" id="GO:0008839">
    <property type="term" value="F:4-hydroxy-tetrahydrodipicolinate reductase"/>
    <property type="evidence" value="ECO:0007669"/>
    <property type="project" value="UniProtKB-UniRule"/>
</dbReference>
<comment type="caution">
    <text evidence="13">Was originally thought to be a dihydrodipicolinate reductase (DHDPR), catalyzing the conversion of dihydrodipicolinate to tetrahydrodipicolinate. However, it was shown in E.coli that the substrate of the enzymatic reaction is not dihydrodipicolinate (DHDP) but in fact (2S,4S)-4-hydroxy-2,3,4,5-tetrahydrodipicolinic acid (HTPA), the product released by the DapA-catalyzed reaction.</text>
</comment>
<evidence type="ECO:0000256" key="9">
    <source>
        <dbReference type="ARBA" id="ARBA00037922"/>
    </source>
</evidence>
<keyword evidence="17" id="KW-1185">Reference proteome</keyword>
<name>A0A1G6ZNX0_9BACT</name>
<keyword evidence="2 13" id="KW-0963">Cytoplasm</keyword>
<dbReference type="GO" id="GO:0016726">
    <property type="term" value="F:oxidoreductase activity, acting on CH or CH2 groups, NAD or NADP as acceptor"/>
    <property type="evidence" value="ECO:0007669"/>
    <property type="project" value="UniProtKB-UniRule"/>
</dbReference>
<keyword evidence="4 13" id="KW-0521">NADP</keyword>
<dbReference type="PIRSF" id="PIRSF000161">
    <property type="entry name" value="DHPR"/>
    <property type="match status" value="1"/>
</dbReference>